<dbReference type="InterPro" id="IPR025824">
    <property type="entry name" value="OB-fold_nuc-bd_dom"/>
</dbReference>
<accession>M3GYD9</accession>
<dbReference type="PANTHER" id="PTHR30008">
    <property type="entry name" value="EXODEOXYRIBONUCLEASE 7 LARGE SUBUNIT"/>
    <property type="match status" value="1"/>
</dbReference>
<dbReference type="GO" id="GO:0003676">
    <property type="term" value="F:nucleic acid binding"/>
    <property type="evidence" value="ECO:0007669"/>
    <property type="project" value="InterPro"/>
</dbReference>
<reference evidence="2 3" key="1">
    <citation type="submission" date="2013-02" db="EMBL/GenBank/DDBJ databases">
        <authorList>
            <person name="Harkins D.M."/>
            <person name="Durkin A.S."/>
            <person name="Brinkac L.M."/>
            <person name="Haft D.H."/>
            <person name="Selengut J.D."/>
            <person name="Sanka R."/>
            <person name="DePew J."/>
            <person name="Purushe J."/>
            <person name="Tulsiani S.M."/>
            <person name="Graham G.C."/>
            <person name="Burns M.-A."/>
            <person name="Dohnt M.F."/>
            <person name="Smythe L.D."/>
            <person name="McKay D.B."/>
            <person name="Craig S.B."/>
            <person name="Vinetz J.M."/>
            <person name="Sutton G.G."/>
            <person name="Nierman W.C."/>
            <person name="Fouts D.E."/>
        </authorList>
    </citation>
    <scope>NUCLEOTIDE SEQUENCE [LARGE SCALE GENOMIC DNA]</scope>
    <source>
        <strain evidence="2 3">LT2186</strain>
    </source>
</reference>
<dbReference type="BioCyc" id="LINT1001599:G11K9-1061-MONOMER"/>
<comment type="caution">
    <text evidence="2">The sequence shown here is derived from an EMBL/GenBank/DDBJ whole genome shotgun (WGS) entry which is preliminary data.</text>
</comment>
<dbReference type="Pfam" id="PF13742">
    <property type="entry name" value="tRNA_anti_2"/>
    <property type="match status" value="1"/>
</dbReference>
<dbReference type="Proteomes" id="UP000011776">
    <property type="component" value="Unassembled WGS sequence"/>
</dbReference>
<organism evidence="2 3">
    <name type="scientific">Leptospira interrogans serovar Grippotyphosa str. LT2186</name>
    <dbReference type="NCBI Taxonomy" id="1001599"/>
    <lineage>
        <taxon>Bacteria</taxon>
        <taxon>Pseudomonadati</taxon>
        <taxon>Spirochaetota</taxon>
        <taxon>Spirochaetia</taxon>
        <taxon>Leptospirales</taxon>
        <taxon>Leptospiraceae</taxon>
        <taxon>Leptospira</taxon>
    </lineage>
</organism>
<gene>
    <name evidence="2" type="ORF">LEP1GSC151_3006</name>
</gene>
<dbReference type="CDD" id="cd04489">
    <property type="entry name" value="ExoVII_LU_OBF"/>
    <property type="match status" value="1"/>
</dbReference>
<evidence type="ECO:0000259" key="1">
    <source>
        <dbReference type="Pfam" id="PF13742"/>
    </source>
</evidence>
<protein>
    <submittedName>
        <fullName evidence="2">Nucleic acid-binding domain protein</fullName>
    </submittedName>
</protein>
<dbReference type="InterPro" id="IPR003753">
    <property type="entry name" value="Exonuc_VII_L"/>
</dbReference>
<dbReference type="Gene3D" id="2.40.50.1010">
    <property type="match status" value="1"/>
</dbReference>
<dbReference type="AlphaFoldDB" id="M3GYD9"/>
<sequence length="210" mass="24799">MEDSKPLSVSEVTRIIKNLISGSKDLKNIWVRGEISNYSKASSGHIYFSLKDAGSLIRCTFFNYSNKNYSGKPLSDGKEIQVYGTITLYEAGGSYNLNVTRVEELGQGDILLQIEKLKQKLAVEGILIRKKKKNSIFSKNVRNRHFSYWSRNRGHYQNFPFPFSRDQYTYRSLYCSRRRRSGFNRRSYRRIKPSELESRCDYRRKRRRKF</sequence>
<evidence type="ECO:0000313" key="3">
    <source>
        <dbReference type="Proteomes" id="UP000011776"/>
    </source>
</evidence>
<dbReference type="GO" id="GO:0008855">
    <property type="term" value="F:exodeoxyribonuclease VII activity"/>
    <property type="evidence" value="ECO:0007669"/>
    <property type="project" value="InterPro"/>
</dbReference>
<dbReference type="EMBL" id="AFME02000145">
    <property type="protein sequence ID" value="EMG11738.1"/>
    <property type="molecule type" value="Genomic_DNA"/>
</dbReference>
<dbReference type="GO" id="GO:0006308">
    <property type="term" value="P:DNA catabolic process"/>
    <property type="evidence" value="ECO:0007669"/>
    <property type="project" value="InterPro"/>
</dbReference>
<proteinExistence type="predicted"/>
<name>M3GYD9_LEPIR</name>
<dbReference type="GO" id="GO:0009318">
    <property type="term" value="C:exodeoxyribonuclease VII complex"/>
    <property type="evidence" value="ECO:0007669"/>
    <property type="project" value="InterPro"/>
</dbReference>
<feature type="domain" description="OB-fold nucleic acid binding" evidence="1">
    <location>
        <begin position="7"/>
        <end position="102"/>
    </location>
</feature>
<evidence type="ECO:0000313" key="2">
    <source>
        <dbReference type="EMBL" id="EMG11738.1"/>
    </source>
</evidence>
<dbReference type="PANTHER" id="PTHR30008:SF0">
    <property type="entry name" value="EXODEOXYRIBONUCLEASE 7 LARGE SUBUNIT"/>
    <property type="match status" value="1"/>
</dbReference>